<keyword evidence="4" id="KW-1003">Cell membrane</keyword>
<comment type="subunit">
    <text evidence="8">Component of the lipopolysaccharide transport and assembly complex. The LptBFG transporter is composed of two ATP-binding proteins (LptB) and two transmembrane proteins (LptF and LptG).</text>
</comment>
<evidence type="ECO:0000256" key="9">
    <source>
        <dbReference type="SAM" id="Phobius"/>
    </source>
</evidence>
<dbReference type="RefSeq" id="WP_197095299.1">
    <property type="nucleotide sequence ID" value="NZ_LR217705.1"/>
</dbReference>
<dbReference type="Proteomes" id="UP000294338">
    <property type="component" value="Chromosome 1"/>
</dbReference>
<organism evidence="10 11">
    <name type="scientific">Candidatus Erwinia haradaeae</name>
    <dbReference type="NCBI Taxonomy" id="1922217"/>
    <lineage>
        <taxon>Bacteria</taxon>
        <taxon>Pseudomonadati</taxon>
        <taxon>Pseudomonadota</taxon>
        <taxon>Gammaproteobacteria</taxon>
        <taxon>Enterobacterales</taxon>
        <taxon>Erwiniaceae</taxon>
        <taxon>Erwinia</taxon>
    </lineage>
</organism>
<dbReference type="PANTHER" id="PTHR33529:SF2">
    <property type="entry name" value="LIPOPOLYSACCHARIDE EXPORT SYSTEM PERMEASE PROTEIN LPTG"/>
    <property type="match status" value="1"/>
</dbReference>
<dbReference type="EMBL" id="LR217705">
    <property type="protein sequence ID" value="VFP80687.1"/>
    <property type="molecule type" value="Genomic_DNA"/>
</dbReference>
<comment type="function">
    <text evidence="1">Part of the ABC transporter complex LptBFG involved in the translocation of lipopolysaccharide (LPS) from the inner membrane to the outer membrane.</text>
</comment>
<keyword evidence="7 9" id="KW-0472">Membrane</keyword>
<dbReference type="InterPro" id="IPR030923">
    <property type="entry name" value="LptG"/>
</dbReference>
<dbReference type="AlphaFoldDB" id="A0A451D4Q7"/>
<name>A0A451D4Q7_9GAMM</name>
<protein>
    <submittedName>
        <fullName evidence="10">Lipopolysaccharide export system permease protein LptG</fullName>
    </submittedName>
</protein>
<proteinExistence type="inferred from homology"/>
<accession>A0A451D4Q7</accession>
<feature type="transmembrane region" description="Helical" evidence="9">
    <location>
        <begin position="311"/>
        <end position="334"/>
    </location>
</feature>
<keyword evidence="6 9" id="KW-1133">Transmembrane helix</keyword>
<dbReference type="Pfam" id="PF03739">
    <property type="entry name" value="LptF_LptG"/>
    <property type="match status" value="1"/>
</dbReference>
<feature type="transmembrane region" description="Helical" evidence="9">
    <location>
        <begin position="281"/>
        <end position="299"/>
    </location>
</feature>
<gene>
    <name evidence="10" type="primary">lptG</name>
    <name evidence="10" type="ORF">ERCISPPS3390_570</name>
</gene>
<feature type="transmembrane region" description="Helical" evidence="9">
    <location>
        <begin position="103"/>
        <end position="123"/>
    </location>
</feature>
<dbReference type="GO" id="GO:0055085">
    <property type="term" value="P:transmembrane transport"/>
    <property type="evidence" value="ECO:0007669"/>
    <property type="project" value="InterPro"/>
</dbReference>
<feature type="transmembrane region" description="Helical" evidence="9">
    <location>
        <begin position="12"/>
        <end position="33"/>
    </location>
</feature>
<dbReference type="InterPro" id="IPR005495">
    <property type="entry name" value="LptG/LptF_permease"/>
</dbReference>
<evidence type="ECO:0000256" key="3">
    <source>
        <dbReference type="ARBA" id="ARBA00007725"/>
    </source>
</evidence>
<evidence type="ECO:0000256" key="5">
    <source>
        <dbReference type="ARBA" id="ARBA00022692"/>
    </source>
</evidence>
<evidence type="ECO:0000256" key="4">
    <source>
        <dbReference type="ARBA" id="ARBA00022475"/>
    </source>
</evidence>
<evidence type="ECO:0000313" key="11">
    <source>
        <dbReference type="Proteomes" id="UP000294338"/>
    </source>
</evidence>
<dbReference type="PANTHER" id="PTHR33529">
    <property type="entry name" value="SLR0882 PROTEIN-RELATED"/>
    <property type="match status" value="1"/>
</dbReference>
<evidence type="ECO:0000313" key="10">
    <source>
        <dbReference type="EMBL" id="VFP80687.1"/>
    </source>
</evidence>
<evidence type="ECO:0000256" key="7">
    <source>
        <dbReference type="ARBA" id="ARBA00023136"/>
    </source>
</evidence>
<reference evidence="10 11" key="1">
    <citation type="submission" date="2019-02" db="EMBL/GenBank/DDBJ databases">
        <authorList>
            <person name="Manzano-Marin A."/>
            <person name="Manzano-Marin A."/>
        </authorList>
    </citation>
    <scope>NUCLEOTIDE SEQUENCE [LARGE SCALE GENOMIC DNA]</scope>
    <source>
        <strain evidence="10 11">ErCisplendens/pseudotsugae</strain>
    </source>
</reference>
<comment type="similarity">
    <text evidence="3">Belongs to the LptF/LptG family.</text>
</comment>
<dbReference type="GO" id="GO:0015920">
    <property type="term" value="P:lipopolysaccharide transport"/>
    <property type="evidence" value="ECO:0007669"/>
    <property type="project" value="TreeGrafter"/>
</dbReference>
<feature type="transmembrane region" description="Helical" evidence="9">
    <location>
        <begin position="64"/>
        <end position="82"/>
    </location>
</feature>
<evidence type="ECO:0000256" key="6">
    <source>
        <dbReference type="ARBA" id="ARBA00022989"/>
    </source>
</evidence>
<sequence length="363" mass="41772">MLNILDRYICKTIFYNILATLFVLVSLSSVIKFVDQLRKIGQGTYTALGALIYTILSIPKDIELFFPMGALLGALIGLGLLTQNRELIAMQALSFTRVKIAKSVMTITIPLIFIMMVIGEFIAPIGEQIAHNYRDNKLINTTLRFNRVGVWAKDNENFIFIKNIYRPNYIFGVTIYCFGKSFGKNRPLQIIKYAKSAKYNIYKKFWILEQVDQSDFRNIRQIKHTHVLHQTWRTSLIPKKLQVIALNPETLSIRGLYSYAKYFQKTGQASIRYKFNLWRRIFDPLSLMVMILMAISFLFGPLQHAAMNIRIIVGVILGFLFYVLNQIFGLLSLICHTPPILGALLPSMIFFTVSLVMLVTWKQ</sequence>
<evidence type="ECO:0000256" key="2">
    <source>
        <dbReference type="ARBA" id="ARBA00004651"/>
    </source>
</evidence>
<dbReference type="GO" id="GO:0043190">
    <property type="term" value="C:ATP-binding cassette (ABC) transporter complex"/>
    <property type="evidence" value="ECO:0007669"/>
    <property type="project" value="InterPro"/>
</dbReference>
<evidence type="ECO:0000256" key="1">
    <source>
        <dbReference type="ARBA" id="ARBA00002265"/>
    </source>
</evidence>
<feature type="transmembrane region" description="Helical" evidence="9">
    <location>
        <begin position="340"/>
        <end position="361"/>
    </location>
</feature>
<keyword evidence="5 9" id="KW-0812">Transmembrane</keyword>
<dbReference type="NCBIfam" id="TIGR04408">
    <property type="entry name" value="LptG_lptG"/>
    <property type="match status" value="1"/>
</dbReference>
<evidence type="ECO:0000256" key="8">
    <source>
        <dbReference type="ARBA" id="ARBA00026081"/>
    </source>
</evidence>
<comment type="subcellular location">
    <subcellularLocation>
        <location evidence="2">Cell membrane</location>
        <topology evidence="2">Multi-pass membrane protein</topology>
    </subcellularLocation>
</comment>